<dbReference type="Pfam" id="PF00055">
    <property type="entry name" value="Laminin_N"/>
    <property type="match status" value="1"/>
</dbReference>
<dbReference type="PROSITE" id="PS01248">
    <property type="entry name" value="EGF_LAM_1"/>
    <property type="match status" value="1"/>
</dbReference>
<proteinExistence type="evidence at transcript level"/>
<feature type="disulfide bond" evidence="9">
    <location>
        <begin position="480"/>
        <end position="494"/>
    </location>
</feature>
<evidence type="ECO:0000256" key="9">
    <source>
        <dbReference type="PROSITE-ProRule" id="PRU00460"/>
    </source>
</evidence>
<evidence type="ECO:0000256" key="3">
    <source>
        <dbReference type="ARBA" id="ARBA00022525"/>
    </source>
</evidence>
<dbReference type="GO" id="GO:0009888">
    <property type="term" value="P:tissue development"/>
    <property type="evidence" value="ECO:0007669"/>
    <property type="project" value="TreeGrafter"/>
</dbReference>
<feature type="domain" description="Laminin EGF-like" evidence="11">
    <location>
        <begin position="331"/>
        <end position="385"/>
    </location>
</feature>
<dbReference type="GO" id="GO:0005576">
    <property type="term" value="C:extracellular region"/>
    <property type="evidence" value="ECO:0007669"/>
    <property type="project" value="UniProtKB-SubCell"/>
</dbReference>
<evidence type="ECO:0000256" key="2">
    <source>
        <dbReference type="ARBA" id="ARBA00004613"/>
    </source>
</evidence>
<dbReference type="InterPro" id="IPR008993">
    <property type="entry name" value="TIMP-like_OB-fold"/>
</dbReference>
<dbReference type="GO" id="GO:0008045">
    <property type="term" value="P:motor neuron axon guidance"/>
    <property type="evidence" value="ECO:0007669"/>
    <property type="project" value="TreeGrafter"/>
</dbReference>
<dbReference type="PROSITE" id="PS50189">
    <property type="entry name" value="NTR"/>
    <property type="match status" value="1"/>
</dbReference>
<dbReference type="InterPro" id="IPR001134">
    <property type="entry name" value="Netrin_domain"/>
</dbReference>
<keyword evidence="6 9" id="KW-1015">Disulfide bond</keyword>
<dbReference type="SMART" id="SM00180">
    <property type="entry name" value="EGF_Lam"/>
    <property type="match status" value="3"/>
</dbReference>
<dbReference type="Pfam" id="PF00053">
    <property type="entry name" value="EGF_laminin"/>
    <property type="match status" value="2"/>
</dbReference>
<dbReference type="SUPFAM" id="SSF57196">
    <property type="entry name" value="EGF/Laminin"/>
    <property type="match status" value="3"/>
</dbReference>
<feature type="disulfide bond" evidence="9">
    <location>
        <begin position="449"/>
        <end position="466"/>
    </location>
</feature>
<evidence type="ECO:0000256" key="7">
    <source>
        <dbReference type="ARBA" id="ARBA00023180"/>
    </source>
</evidence>
<feature type="chain" id="PRO_5026124482" evidence="10">
    <location>
        <begin position="42"/>
        <end position="641"/>
    </location>
</feature>
<dbReference type="Pfam" id="PF01759">
    <property type="entry name" value="NTR"/>
    <property type="match status" value="1"/>
</dbReference>
<evidence type="ECO:0000256" key="5">
    <source>
        <dbReference type="ARBA" id="ARBA00022737"/>
    </source>
</evidence>
<feature type="domain" description="Laminin EGF-like" evidence="11">
    <location>
        <begin position="447"/>
        <end position="496"/>
    </location>
</feature>
<dbReference type="GO" id="GO:0005604">
    <property type="term" value="C:basement membrane"/>
    <property type="evidence" value="ECO:0007669"/>
    <property type="project" value="TreeGrafter"/>
</dbReference>
<dbReference type="Pfam" id="PF24973">
    <property type="entry name" value="EGF_LMN_ATRN"/>
    <property type="match status" value="1"/>
</dbReference>
<comment type="caution">
    <text evidence="9">Lacks conserved residue(s) required for the propagation of feature annotation.</text>
</comment>
<evidence type="ECO:0000256" key="6">
    <source>
        <dbReference type="ARBA" id="ARBA00023157"/>
    </source>
</evidence>
<keyword evidence="8 9" id="KW-0424">Laminin EGF-like domain</keyword>
<evidence type="ECO:0000256" key="1">
    <source>
        <dbReference type="ARBA" id="ARBA00002418"/>
    </source>
</evidence>
<dbReference type="EMBL" id="LR788609">
    <property type="protein sequence ID" value="CAB3264471.1"/>
    <property type="molecule type" value="mRNA"/>
</dbReference>
<evidence type="ECO:0000256" key="8">
    <source>
        <dbReference type="ARBA" id="ARBA00023292"/>
    </source>
</evidence>
<dbReference type="InterPro" id="IPR008211">
    <property type="entry name" value="Laminin_N"/>
</dbReference>
<dbReference type="CDD" id="cd00055">
    <property type="entry name" value="EGF_Lam"/>
    <property type="match status" value="3"/>
</dbReference>
<dbReference type="PROSITE" id="PS51117">
    <property type="entry name" value="LAMININ_NTER"/>
    <property type="match status" value="1"/>
</dbReference>
<feature type="signal peptide" evidence="10">
    <location>
        <begin position="1"/>
        <end position="41"/>
    </location>
</feature>
<dbReference type="InterPro" id="IPR018933">
    <property type="entry name" value="Netrin_module_non-TIMP"/>
</dbReference>
<dbReference type="GO" id="GO:0009887">
    <property type="term" value="P:animal organ morphogenesis"/>
    <property type="evidence" value="ECO:0007669"/>
    <property type="project" value="TreeGrafter"/>
</dbReference>
<dbReference type="Gene3D" id="2.40.50.120">
    <property type="match status" value="1"/>
</dbReference>
<dbReference type="InterPro" id="IPR056863">
    <property type="entry name" value="LMN_ATRN_NET-like_EGF"/>
</dbReference>
<gene>
    <name evidence="14" type="primary">Ntn1</name>
</gene>
<comment type="subcellular location">
    <subcellularLocation>
        <location evidence="2">Secreted</location>
    </subcellularLocation>
</comment>
<dbReference type="PANTHER" id="PTHR10574">
    <property type="entry name" value="NETRIN/LAMININ-RELATED"/>
    <property type="match status" value="1"/>
</dbReference>
<dbReference type="PROSITE" id="PS50027">
    <property type="entry name" value="EGF_LAM_2"/>
    <property type="match status" value="2"/>
</dbReference>
<sequence>MFKELFCAMCQRRTSPKDAGSNPSTFTFVLFVFSILAHVDSTCKGRSDSQCCANKVPIQCTPSFENIAMNKVVEVSETCGIPRHEKFCHLAESPAGFTRVCDVCKRIGRKSHPARFLTDINDTGRLTYWQSKTVGVGSRRDITLTVSFGKQFELAYISMEFFSRLPRALIIYKKMNHAARWEPYQYYAEDCSSYFGMQSKEFANGTNEREVLCKNFENQDEVRGGSVVFNPTLGRPSGHDVEESFIMQDWVTATDVRFVLDPAEISRHSLRSGRAVGTLNVANKRHEAFTMNHALNTPVTKGAVITPSTGPTNELQFKHYAINDISIGGTCKCNGHASSCSLKKGKLACDCRHNTDGVNCEKCKAFYHQRPWKRASRSSANECVACECHLHSKKCRFDAELYEKTGNGGVCLKCRHHTYGRFCHMCKPGYHRNNNTSIASPTACKPCGCHPVGAAGKICHPVSGQCPCKDGVTGKRCNRCAKGYEQTKSPIAPCVRTTPSGNPPTPAPIECRQSCRTKSASINIKKFCKSDFAVHVKVKAVADEGKRKRITLQVIKPYRRAMPRLVRRKLYHVLVKPRIAACKCLKKNGKFLLVGNYESSGRTKQKANLVIGKRTIVLPWRRKYRRQLIKLAQKASKREIC</sequence>
<feature type="domain" description="NTR" evidence="12">
    <location>
        <begin position="511"/>
        <end position="641"/>
    </location>
</feature>
<evidence type="ECO:0000259" key="13">
    <source>
        <dbReference type="PROSITE" id="PS51117"/>
    </source>
</evidence>
<dbReference type="FunFam" id="2.10.25.10:FF:000048">
    <property type="entry name" value="Netrin 3"/>
    <property type="match status" value="1"/>
</dbReference>
<dbReference type="GO" id="GO:0016358">
    <property type="term" value="P:dendrite development"/>
    <property type="evidence" value="ECO:0007669"/>
    <property type="project" value="TreeGrafter"/>
</dbReference>
<accession>A0A6F9DMQ6</accession>
<evidence type="ECO:0000313" key="14">
    <source>
        <dbReference type="EMBL" id="CAB3264471.1"/>
    </source>
</evidence>
<dbReference type="Gene3D" id="2.10.25.10">
    <property type="entry name" value="Laminin"/>
    <property type="match status" value="2"/>
</dbReference>
<comment type="function">
    <text evidence="1">Binding to cells via a high affinity receptor, laminin is thought to mediate the attachment, migration and organization of cells into tissues during embryonic development by interacting with other extracellular matrix components.</text>
</comment>
<organism evidence="14">
    <name type="scientific">Phallusia mammillata</name>
    <dbReference type="NCBI Taxonomy" id="59560"/>
    <lineage>
        <taxon>Eukaryota</taxon>
        <taxon>Metazoa</taxon>
        <taxon>Chordata</taxon>
        <taxon>Tunicata</taxon>
        <taxon>Ascidiacea</taxon>
        <taxon>Phlebobranchia</taxon>
        <taxon>Ascidiidae</taxon>
        <taxon>Phallusia</taxon>
    </lineage>
</organism>
<feature type="disulfide bond" evidence="9">
    <location>
        <begin position="447"/>
        <end position="459"/>
    </location>
</feature>
<feature type="disulfide bond" evidence="9">
    <location>
        <begin position="351"/>
        <end position="360"/>
    </location>
</feature>
<keyword evidence="5" id="KW-0677">Repeat</keyword>
<protein>
    <submittedName>
        <fullName evidence="14">NET1a netrin</fullName>
    </submittedName>
</protein>
<dbReference type="InterPro" id="IPR050440">
    <property type="entry name" value="Laminin/Netrin_ECM"/>
</dbReference>
<evidence type="ECO:0000256" key="10">
    <source>
        <dbReference type="SAM" id="SignalP"/>
    </source>
</evidence>
<dbReference type="AlphaFoldDB" id="A0A6F9DMQ6"/>
<dbReference type="SMART" id="SM00136">
    <property type="entry name" value="LamNT"/>
    <property type="match status" value="1"/>
</dbReference>
<evidence type="ECO:0000256" key="4">
    <source>
        <dbReference type="ARBA" id="ARBA00022729"/>
    </source>
</evidence>
<dbReference type="FunFam" id="2.10.25.10:FF:000166">
    <property type="entry name" value="laminin subunit gamma-1"/>
    <property type="match status" value="1"/>
</dbReference>
<dbReference type="SUPFAM" id="SSF50242">
    <property type="entry name" value="TIMP-like"/>
    <property type="match status" value="1"/>
</dbReference>
<feature type="domain" description="Laminin N-terminal" evidence="13">
    <location>
        <begin position="56"/>
        <end position="330"/>
    </location>
</feature>
<dbReference type="Gene3D" id="2.60.120.260">
    <property type="entry name" value="Galactose-binding domain-like"/>
    <property type="match status" value="1"/>
</dbReference>
<keyword evidence="3" id="KW-0964">Secreted</keyword>
<name>A0A6F9DMQ6_9ASCI</name>
<dbReference type="SMART" id="SM00643">
    <property type="entry name" value="C345C"/>
    <property type="match status" value="1"/>
</dbReference>
<keyword evidence="7" id="KW-0325">Glycoprotein</keyword>
<dbReference type="InterPro" id="IPR002049">
    <property type="entry name" value="LE_dom"/>
</dbReference>
<evidence type="ECO:0000259" key="11">
    <source>
        <dbReference type="PROSITE" id="PS50027"/>
    </source>
</evidence>
<evidence type="ECO:0000259" key="12">
    <source>
        <dbReference type="PROSITE" id="PS50189"/>
    </source>
</evidence>
<feature type="disulfide bond" evidence="9">
    <location>
        <begin position="468"/>
        <end position="477"/>
    </location>
</feature>
<reference evidence="14" key="1">
    <citation type="submission" date="2020-04" db="EMBL/GenBank/DDBJ databases">
        <authorList>
            <person name="Neveu A P."/>
        </authorList>
    </citation>
    <scope>NUCLEOTIDE SEQUENCE</scope>
    <source>
        <tissue evidence="14">Whole embryo</tissue>
    </source>
</reference>
<keyword evidence="4 10" id="KW-0732">Signal</keyword>
<dbReference type="PANTHER" id="PTHR10574:SF365">
    <property type="entry name" value="NETRIN-A-RELATED"/>
    <property type="match status" value="1"/>
</dbReference>